<protein>
    <submittedName>
        <fullName evidence="1">Integrase</fullName>
    </submittedName>
</protein>
<gene>
    <name evidence="1" type="ORF">G3W61_34495</name>
</gene>
<feature type="non-terminal residue" evidence="1">
    <location>
        <position position="1"/>
    </location>
</feature>
<reference evidence="1 2" key="1">
    <citation type="submission" date="2019-11" db="EMBL/GenBank/DDBJ databases">
        <title>Genome-resolved metagenomics to study the prevalence of co-infection and intraspecific heterogeneity among plant pathogen metapopulations.</title>
        <authorList>
            <person name="Newberry E."/>
            <person name="Bhandari R."/>
            <person name="Kemble J."/>
            <person name="Sikora E."/>
            <person name="Potnis N."/>
        </authorList>
    </citation>
    <scope>NUCLEOTIDE SEQUENCE [LARGE SCALE GENOMIC DNA]</scope>
    <source>
        <strain evidence="1">Xp_Tom_Tuscaloosa_18b</strain>
    </source>
</reference>
<evidence type="ECO:0000313" key="1">
    <source>
        <dbReference type="EMBL" id="NEL81374.1"/>
    </source>
</evidence>
<organism evidence="1 2">
    <name type="scientific">Xanthomonas perforans</name>
    <dbReference type="NCBI Taxonomy" id="442694"/>
    <lineage>
        <taxon>Bacteria</taxon>
        <taxon>Pseudomonadati</taxon>
        <taxon>Pseudomonadota</taxon>
        <taxon>Gammaproteobacteria</taxon>
        <taxon>Lysobacterales</taxon>
        <taxon>Lysobacteraceae</taxon>
        <taxon>Xanthomonas</taxon>
    </lineage>
</organism>
<sequence length="83" mass="9227">SRHSLRLFAGAVGQDLAVSELTADHVRAFFDAVRWWPSNATKRAPYKDLAVMDVVALAQANQVPEPAAWTVAKHRQRLSVFLV</sequence>
<feature type="non-terminal residue" evidence="1">
    <location>
        <position position="83"/>
    </location>
</feature>
<accession>A0A7X5N690</accession>
<dbReference type="Proteomes" id="UP000471082">
    <property type="component" value="Unassembled WGS sequence"/>
</dbReference>
<name>A0A7X5N690_XANPE</name>
<dbReference type="AlphaFoldDB" id="A0A7X5N690"/>
<evidence type="ECO:0000313" key="2">
    <source>
        <dbReference type="Proteomes" id="UP000471082"/>
    </source>
</evidence>
<comment type="caution">
    <text evidence="1">The sequence shown here is derived from an EMBL/GenBank/DDBJ whole genome shotgun (WGS) entry which is preliminary data.</text>
</comment>
<dbReference type="EMBL" id="JAAGYU010002519">
    <property type="protein sequence ID" value="NEL81374.1"/>
    <property type="molecule type" value="Genomic_DNA"/>
</dbReference>
<proteinExistence type="predicted"/>